<dbReference type="STRING" id="869213.GCA_000517085_02188"/>
<dbReference type="NCBIfam" id="TIGR00369">
    <property type="entry name" value="unchar_dom_1"/>
    <property type="match status" value="1"/>
</dbReference>
<dbReference type="Proteomes" id="UP000019402">
    <property type="component" value="Unassembled WGS sequence"/>
</dbReference>
<evidence type="ECO:0000313" key="3">
    <source>
        <dbReference type="EMBL" id="GAF04842.1"/>
    </source>
</evidence>
<dbReference type="GO" id="GO:0016289">
    <property type="term" value="F:acyl-CoA hydrolase activity"/>
    <property type="evidence" value="ECO:0007669"/>
    <property type="project" value="UniProtKB-ARBA"/>
</dbReference>
<dbReference type="Gene3D" id="3.10.129.10">
    <property type="entry name" value="Hotdog Thioesterase"/>
    <property type="match status" value="1"/>
</dbReference>
<dbReference type="OrthoDB" id="9792301at2"/>
<dbReference type="Pfam" id="PF03061">
    <property type="entry name" value="4HBT"/>
    <property type="match status" value="1"/>
</dbReference>
<dbReference type="InterPro" id="IPR052061">
    <property type="entry name" value="PTE-AB_protein"/>
</dbReference>
<accession>W7Y956</accession>
<proteinExistence type="predicted"/>
<dbReference type="CDD" id="cd03443">
    <property type="entry name" value="PaaI_thioesterase"/>
    <property type="match status" value="1"/>
</dbReference>
<protein>
    <recommendedName>
        <fullName evidence="2">Thioesterase domain-containing protein</fullName>
    </recommendedName>
</protein>
<sequence length="159" mass="18504">MRKIINPFVHSKQHDYKCFGCSPLNDIGLQLEFWEDDHDVVCKWRPKKRFEGYMNVVHGGIQATLHDEVASWAVYTQCKTAGVTSNLDVRYKHPLMITDDEIAIRAHIETINRRLAIFKTTIEDHNGKLCSIGKVTYFLFPQDIAREKYHYPGVDAFFE</sequence>
<dbReference type="InterPro" id="IPR003736">
    <property type="entry name" value="PAAI_dom"/>
</dbReference>
<dbReference type="RefSeq" id="WP_044213965.1">
    <property type="nucleotide sequence ID" value="NZ_BAMD01000058.1"/>
</dbReference>
<dbReference type="InterPro" id="IPR006683">
    <property type="entry name" value="Thioestr_dom"/>
</dbReference>
<dbReference type="AlphaFoldDB" id="W7Y956"/>
<dbReference type="PANTHER" id="PTHR47260">
    <property type="entry name" value="UPF0644 PROTEIN PB2B4.06"/>
    <property type="match status" value="1"/>
</dbReference>
<evidence type="ECO:0000313" key="4">
    <source>
        <dbReference type="Proteomes" id="UP000019402"/>
    </source>
</evidence>
<name>W7Y956_9BACT</name>
<dbReference type="InterPro" id="IPR029069">
    <property type="entry name" value="HotDog_dom_sf"/>
</dbReference>
<reference evidence="3 4" key="1">
    <citation type="journal article" date="2014" name="Genome Announc.">
        <title>Draft Genome Sequence of Cytophaga fermentans JCM 21142T, a Facultative Anaerobe Isolated from Marine Mud.</title>
        <authorList>
            <person name="Starns D."/>
            <person name="Oshima K."/>
            <person name="Suda W."/>
            <person name="Iino T."/>
            <person name="Yuki M."/>
            <person name="Inoue J."/>
            <person name="Kitamura K."/>
            <person name="Iida T."/>
            <person name="Darby A."/>
            <person name="Hattori M."/>
            <person name="Ohkuma M."/>
        </authorList>
    </citation>
    <scope>NUCLEOTIDE SEQUENCE [LARGE SCALE GENOMIC DNA]</scope>
    <source>
        <strain evidence="3 4">JCM 21142</strain>
    </source>
</reference>
<dbReference type="PANTHER" id="PTHR47260:SF1">
    <property type="entry name" value="UPF0644 PROTEIN PB2B4.06"/>
    <property type="match status" value="1"/>
</dbReference>
<evidence type="ECO:0000259" key="2">
    <source>
        <dbReference type="Pfam" id="PF03061"/>
    </source>
</evidence>
<gene>
    <name evidence="3" type="ORF">JCM21142_93562</name>
</gene>
<organism evidence="3 4">
    <name type="scientific">Saccharicrinis fermentans DSM 9555 = JCM 21142</name>
    <dbReference type="NCBI Taxonomy" id="869213"/>
    <lineage>
        <taxon>Bacteria</taxon>
        <taxon>Pseudomonadati</taxon>
        <taxon>Bacteroidota</taxon>
        <taxon>Bacteroidia</taxon>
        <taxon>Marinilabiliales</taxon>
        <taxon>Marinilabiliaceae</taxon>
        <taxon>Saccharicrinis</taxon>
    </lineage>
</organism>
<keyword evidence="4" id="KW-1185">Reference proteome</keyword>
<keyword evidence="1" id="KW-0378">Hydrolase</keyword>
<dbReference type="SUPFAM" id="SSF54637">
    <property type="entry name" value="Thioesterase/thiol ester dehydrase-isomerase"/>
    <property type="match status" value="1"/>
</dbReference>
<dbReference type="EMBL" id="BAMD01000058">
    <property type="protein sequence ID" value="GAF04842.1"/>
    <property type="molecule type" value="Genomic_DNA"/>
</dbReference>
<dbReference type="eggNOG" id="COG2050">
    <property type="taxonomic scope" value="Bacteria"/>
</dbReference>
<feature type="domain" description="Thioesterase" evidence="2">
    <location>
        <begin position="54"/>
        <end position="130"/>
    </location>
</feature>
<evidence type="ECO:0000256" key="1">
    <source>
        <dbReference type="ARBA" id="ARBA00022801"/>
    </source>
</evidence>
<comment type="caution">
    <text evidence="3">The sequence shown here is derived from an EMBL/GenBank/DDBJ whole genome shotgun (WGS) entry which is preliminary data.</text>
</comment>